<evidence type="ECO:0000256" key="1">
    <source>
        <dbReference type="SAM" id="MobiDB-lite"/>
    </source>
</evidence>
<name>A0A9Q1QJC5_9CARY</name>
<reference evidence="2" key="1">
    <citation type="submission" date="2022-04" db="EMBL/GenBank/DDBJ databases">
        <title>Carnegiea gigantea Genome sequencing and assembly v2.</title>
        <authorList>
            <person name="Copetti D."/>
            <person name="Sanderson M.J."/>
            <person name="Burquez A."/>
            <person name="Wojciechowski M.F."/>
        </authorList>
    </citation>
    <scope>NUCLEOTIDE SEQUENCE</scope>
    <source>
        <strain evidence="2">SGP5-SGP5p</strain>
        <tissue evidence="2">Aerial part</tissue>
    </source>
</reference>
<dbReference type="Proteomes" id="UP001153076">
    <property type="component" value="Unassembled WGS sequence"/>
</dbReference>
<evidence type="ECO:0000313" key="2">
    <source>
        <dbReference type="EMBL" id="KAJ8444387.1"/>
    </source>
</evidence>
<gene>
    <name evidence="2" type="ORF">Cgig2_026591</name>
</gene>
<comment type="caution">
    <text evidence="2">The sequence shown here is derived from an EMBL/GenBank/DDBJ whole genome shotgun (WGS) entry which is preliminary data.</text>
</comment>
<keyword evidence="3" id="KW-1185">Reference proteome</keyword>
<protein>
    <submittedName>
        <fullName evidence="2">Uncharacterized protein</fullName>
    </submittedName>
</protein>
<feature type="region of interest" description="Disordered" evidence="1">
    <location>
        <begin position="47"/>
        <end position="93"/>
    </location>
</feature>
<dbReference type="AlphaFoldDB" id="A0A9Q1QJC5"/>
<evidence type="ECO:0000313" key="3">
    <source>
        <dbReference type="Proteomes" id="UP001153076"/>
    </source>
</evidence>
<dbReference type="EMBL" id="JAKOGI010000099">
    <property type="protein sequence ID" value="KAJ8444387.1"/>
    <property type="molecule type" value="Genomic_DNA"/>
</dbReference>
<accession>A0A9Q1QJC5</accession>
<proteinExistence type="predicted"/>
<dbReference type="OrthoDB" id="1918246at2759"/>
<sequence length="251" mass="29038">MKTKRFVDTKLQELKIDFKVGLKGQPDLSDVEGYGLFLPPPYPPKVDFIETQAKEKPQRKNIMINDEDRKSDEEDDDEFEGESTGSDRLKNTDSNGLESNYSYGFGIDEDQIFDFDFGDDDKWERGVIAALRDIFPIARRNIYLMQFIRNFQKLHFAPKLSLLLSRAAKTYLSVNYIKPIESLHKESSAAYTWLPLENILLLVSPLIDKNRGSIKKVRRRDKDEGPKKRTRGRSNITLQYLLSLIINIIKA</sequence>
<organism evidence="2 3">
    <name type="scientific">Carnegiea gigantea</name>
    <dbReference type="NCBI Taxonomy" id="171969"/>
    <lineage>
        <taxon>Eukaryota</taxon>
        <taxon>Viridiplantae</taxon>
        <taxon>Streptophyta</taxon>
        <taxon>Embryophyta</taxon>
        <taxon>Tracheophyta</taxon>
        <taxon>Spermatophyta</taxon>
        <taxon>Magnoliopsida</taxon>
        <taxon>eudicotyledons</taxon>
        <taxon>Gunneridae</taxon>
        <taxon>Pentapetalae</taxon>
        <taxon>Caryophyllales</taxon>
        <taxon>Cactineae</taxon>
        <taxon>Cactaceae</taxon>
        <taxon>Cactoideae</taxon>
        <taxon>Echinocereeae</taxon>
        <taxon>Carnegiea</taxon>
    </lineage>
</organism>